<evidence type="ECO:0000313" key="3">
    <source>
        <dbReference type="EMBL" id="MBC5581089.1"/>
    </source>
</evidence>
<dbReference type="AlphaFoldDB" id="A0A923I777"/>
<protein>
    <recommendedName>
        <fullName evidence="5">Lipoprotein</fullName>
    </recommendedName>
</protein>
<evidence type="ECO:0000256" key="1">
    <source>
        <dbReference type="SAM" id="MobiDB-lite"/>
    </source>
</evidence>
<name>A0A923I777_9FIRM</name>
<comment type="caution">
    <text evidence="3">The sequence shown here is derived from an EMBL/GenBank/DDBJ whole genome shotgun (WGS) entry which is preliminary data.</text>
</comment>
<evidence type="ECO:0000313" key="4">
    <source>
        <dbReference type="Proteomes" id="UP000659630"/>
    </source>
</evidence>
<accession>A0A923I777</accession>
<feature type="signal peptide" evidence="2">
    <location>
        <begin position="1"/>
        <end position="26"/>
    </location>
</feature>
<evidence type="ECO:0008006" key="5">
    <source>
        <dbReference type="Google" id="ProtNLM"/>
    </source>
</evidence>
<proteinExistence type="predicted"/>
<dbReference type="PROSITE" id="PS51257">
    <property type="entry name" value="PROKAR_LIPOPROTEIN"/>
    <property type="match status" value="1"/>
</dbReference>
<evidence type="ECO:0000256" key="2">
    <source>
        <dbReference type="SAM" id="SignalP"/>
    </source>
</evidence>
<dbReference type="EMBL" id="JACONZ010000002">
    <property type="protein sequence ID" value="MBC5581089.1"/>
    <property type="molecule type" value="Genomic_DNA"/>
</dbReference>
<sequence>MKKKLVILAALACLLFTACGGNSSSAAGGASSSQPGSSSSAAAQPTATPKATAAPTATPQKDASSSAAPSSSEVAQDVSAWVGSYAKQPGSAGQILLTVTEGSETGLIHFVLDAKGLTVEGDATVYKDGGALCEAQGNLTLSLGRSGVTVTEGKELNPNVAFSGLYEKI</sequence>
<gene>
    <name evidence="3" type="ORF">H8S23_06185</name>
</gene>
<organism evidence="3 4">
    <name type="scientific">Anaerofilum hominis</name>
    <dbReference type="NCBI Taxonomy" id="2763016"/>
    <lineage>
        <taxon>Bacteria</taxon>
        <taxon>Bacillati</taxon>
        <taxon>Bacillota</taxon>
        <taxon>Clostridia</taxon>
        <taxon>Eubacteriales</taxon>
        <taxon>Oscillospiraceae</taxon>
        <taxon>Anaerofilum</taxon>
    </lineage>
</organism>
<dbReference type="Proteomes" id="UP000659630">
    <property type="component" value="Unassembled WGS sequence"/>
</dbReference>
<feature type="region of interest" description="Disordered" evidence="1">
    <location>
        <begin position="24"/>
        <end position="72"/>
    </location>
</feature>
<keyword evidence="4" id="KW-1185">Reference proteome</keyword>
<reference evidence="3" key="1">
    <citation type="submission" date="2020-08" db="EMBL/GenBank/DDBJ databases">
        <title>Genome public.</title>
        <authorList>
            <person name="Liu C."/>
            <person name="Sun Q."/>
        </authorList>
    </citation>
    <scope>NUCLEOTIDE SEQUENCE</scope>
    <source>
        <strain evidence="3">BX8</strain>
    </source>
</reference>
<feature type="chain" id="PRO_5037894990" description="Lipoprotein" evidence="2">
    <location>
        <begin position="27"/>
        <end position="169"/>
    </location>
</feature>
<keyword evidence="2" id="KW-0732">Signal</keyword>
<dbReference type="RefSeq" id="WP_186887459.1">
    <property type="nucleotide sequence ID" value="NZ_JACONZ010000002.1"/>
</dbReference>